<organism evidence="2 3">
    <name type="scientific">Enterococcus casseliflavus</name>
    <name type="common">Enterococcus flavescens</name>
    <dbReference type="NCBI Taxonomy" id="37734"/>
    <lineage>
        <taxon>Bacteria</taxon>
        <taxon>Bacillati</taxon>
        <taxon>Bacillota</taxon>
        <taxon>Bacilli</taxon>
        <taxon>Lactobacillales</taxon>
        <taxon>Enterococcaceae</taxon>
        <taxon>Enterococcus</taxon>
    </lineage>
</organism>
<dbReference type="RefSeq" id="WP_311904018.1">
    <property type="nucleotide sequence ID" value="NZ_JARQDV010000004.1"/>
</dbReference>
<keyword evidence="1" id="KW-0472">Membrane</keyword>
<name>A0AAW8ULA9_ENTCA</name>
<evidence type="ECO:0000313" key="2">
    <source>
        <dbReference type="EMBL" id="MDT2964715.1"/>
    </source>
</evidence>
<dbReference type="Proteomes" id="UP001268896">
    <property type="component" value="Unassembled WGS sequence"/>
</dbReference>
<comment type="caution">
    <text evidence="2">The sequence shown here is derived from an EMBL/GenBank/DDBJ whole genome shotgun (WGS) entry which is preliminary data.</text>
</comment>
<proteinExistence type="predicted"/>
<keyword evidence="1" id="KW-1133">Transmembrane helix</keyword>
<protein>
    <recommendedName>
        <fullName evidence="4">TMhelix containing protein</fullName>
    </recommendedName>
</protein>
<dbReference type="AlphaFoldDB" id="A0AAW8ULA9"/>
<reference evidence="2" key="1">
    <citation type="submission" date="2023-03" db="EMBL/GenBank/DDBJ databases">
        <authorList>
            <person name="Shen W."/>
            <person name="Cai J."/>
        </authorList>
    </citation>
    <scope>NUCLEOTIDE SEQUENCE</scope>
    <source>
        <strain evidence="2">K72-2</strain>
    </source>
</reference>
<accession>A0AAW8ULA9</accession>
<dbReference type="EMBL" id="JARQDV010000004">
    <property type="protein sequence ID" value="MDT2964715.1"/>
    <property type="molecule type" value="Genomic_DNA"/>
</dbReference>
<keyword evidence="1" id="KW-0812">Transmembrane</keyword>
<evidence type="ECO:0000256" key="1">
    <source>
        <dbReference type="SAM" id="Phobius"/>
    </source>
</evidence>
<gene>
    <name evidence="2" type="ORF">P7I32_08830</name>
</gene>
<feature type="transmembrane region" description="Helical" evidence="1">
    <location>
        <begin position="12"/>
        <end position="39"/>
    </location>
</feature>
<evidence type="ECO:0008006" key="4">
    <source>
        <dbReference type="Google" id="ProtNLM"/>
    </source>
</evidence>
<evidence type="ECO:0000313" key="3">
    <source>
        <dbReference type="Proteomes" id="UP001268896"/>
    </source>
</evidence>
<sequence>MKRSIKNTFIVITLLLFVVAFSAIHIAAGLTLVFLWGFANVVYDLAAKDYQDKEKRLASRPKQ</sequence>